<evidence type="ECO:0000256" key="2">
    <source>
        <dbReference type="ARBA" id="ARBA00022803"/>
    </source>
</evidence>
<dbReference type="PANTHER" id="PTHR44943:SF8">
    <property type="entry name" value="TPR REPEAT-CONTAINING PROTEIN MJ0263"/>
    <property type="match status" value="1"/>
</dbReference>
<feature type="repeat" description="TPR" evidence="3">
    <location>
        <begin position="422"/>
        <end position="455"/>
    </location>
</feature>
<reference evidence="4" key="1">
    <citation type="submission" date="2021-05" db="EMBL/GenBank/DDBJ databases">
        <authorList>
            <person name="Pietrasiak N."/>
            <person name="Ward R."/>
            <person name="Stajich J.E."/>
            <person name="Kurbessoian T."/>
        </authorList>
    </citation>
    <scope>NUCLEOTIDE SEQUENCE</scope>
    <source>
        <strain evidence="4">HA4357-MV3</strain>
    </source>
</reference>
<feature type="repeat" description="TPR" evidence="3">
    <location>
        <begin position="558"/>
        <end position="591"/>
    </location>
</feature>
<accession>A0A9E3LT70</accession>
<comment type="caution">
    <text evidence="4">The sequence shown here is derived from an EMBL/GenBank/DDBJ whole genome shotgun (WGS) entry which is preliminary data.</text>
</comment>
<dbReference type="EMBL" id="JAHHHW010000077">
    <property type="protein sequence ID" value="MBW4431939.1"/>
    <property type="molecule type" value="Genomic_DNA"/>
</dbReference>
<dbReference type="InterPro" id="IPR011990">
    <property type="entry name" value="TPR-like_helical_dom_sf"/>
</dbReference>
<proteinExistence type="predicted"/>
<dbReference type="PANTHER" id="PTHR44943">
    <property type="entry name" value="CELLULOSE SYNTHASE OPERON PROTEIN C"/>
    <property type="match status" value="1"/>
</dbReference>
<keyword evidence="2 3" id="KW-0802">TPR repeat</keyword>
<reference evidence="4" key="2">
    <citation type="journal article" date="2022" name="Microbiol. Resour. Announc.">
        <title>Metagenome Sequencing to Explore Phylogenomics of Terrestrial Cyanobacteria.</title>
        <authorList>
            <person name="Ward R.D."/>
            <person name="Stajich J.E."/>
            <person name="Johansen J.R."/>
            <person name="Huntemann M."/>
            <person name="Clum A."/>
            <person name="Foster B."/>
            <person name="Foster B."/>
            <person name="Roux S."/>
            <person name="Palaniappan K."/>
            <person name="Varghese N."/>
            <person name="Mukherjee S."/>
            <person name="Reddy T.B.K."/>
            <person name="Daum C."/>
            <person name="Copeland A."/>
            <person name="Chen I.A."/>
            <person name="Ivanova N.N."/>
            <person name="Kyrpides N.C."/>
            <person name="Shapiro N."/>
            <person name="Eloe-Fadrosh E.A."/>
            <person name="Pietrasiak N."/>
        </authorList>
    </citation>
    <scope>NUCLEOTIDE SEQUENCE</scope>
    <source>
        <strain evidence="4">HA4357-MV3</strain>
    </source>
</reference>
<dbReference type="PROSITE" id="PS50005">
    <property type="entry name" value="TPR"/>
    <property type="match status" value="9"/>
</dbReference>
<gene>
    <name evidence="4" type="ORF">KME28_09470</name>
</gene>
<dbReference type="Gene3D" id="1.25.40.10">
    <property type="entry name" value="Tetratricopeptide repeat domain"/>
    <property type="match status" value="6"/>
</dbReference>
<dbReference type="InterPro" id="IPR019734">
    <property type="entry name" value="TPR_rpt"/>
</dbReference>
<evidence type="ECO:0000313" key="4">
    <source>
        <dbReference type="EMBL" id="MBW4431939.1"/>
    </source>
</evidence>
<feature type="repeat" description="TPR" evidence="3">
    <location>
        <begin position="694"/>
        <end position="727"/>
    </location>
</feature>
<dbReference type="Pfam" id="PF13181">
    <property type="entry name" value="TPR_8"/>
    <property type="match status" value="2"/>
</dbReference>
<dbReference type="PROSITE" id="PS50293">
    <property type="entry name" value="TPR_REGION"/>
    <property type="match status" value="4"/>
</dbReference>
<protein>
    <submittedName>
        <fullName evidence="4">Tetratricopeptide repeat protein</fullName>
    </submittedName>
</protein>
<dbReference type="NCBIfam" id="NF047558">
    <property type="entry name" value="TPR_END_plus"/>
    <property type="match status" value="1"/>
</dbReference>
<dbReference type="Proteomes" id="UP000813215">
    <property type="component" value="Unassembled WGS sequence"/>
</dbReference>
<dbReference type="AlphaFoldDB" id="A0A9E3LT70"/>
<feature type="repeat" description="TPR" evidence="3">
    <location>
        <begin position="762"/>
        <end position="795"/>
    </location>
</feature>
<feature type="repeat" description="TPR" evidence="3">
    <location>
        <begin position="456"/>
        <end position="489"/>
    </location>
</feature>
<feature type="repeat" description="TPR" evidence="3">
    <location>
        <begin position="490"/>
        <end position="523"/>
    </location>
</feature>
<dbReference type="InterPro" id="IPR051685">
    <property type="entry name" value="Ycf3/AcsC/BcsC/TPR_MFPF"/>
</dbReference>
<organism evidence="4 5">
    <name type="scientific">Pelatocladus maniniholoensis HA4357-MV3</name>
    <dbReference type="NCBI Taxonomy" id="1117104"/>
    <lineage>
        <taxon>Bacteria</taxon>
        <taxon>Bacillati</taxon>
        <taxon>Cyanobacteriota</taxon>
        <taxon>Cyanophyceae</taxon>
        <taxon>Nostocales</taxon>
        <taxon>Nostocaceae</taxon>
        <taxon>Pelatocladus</taxon>
    </lineage>
</organism>
<feature type="repeat" description="TPR" evidence="3">
    <location>
        <begin position="796"/>
        <end position="829"/>
    </location>
</feature>
<evidence type="ECO:0000313" key="5">
    <source>
        <dbReference type="Proteomes" id="UP000813215"/>
    </source>
</evidence>
<name>A0A9E3LT70_9NOST</name>
<dbReference type="SUPFAM" id="SSF48452">
    <property type="entry name" value="TPR-like"/>
    <property type="match status" value="2"/>
</dbReference>
<dbReference type="Pfam" id="PF00515">
    <property type="entry name" value="TPR_1"/>
    <property type="match status" value="5"/>
</dbReference>
<dbReference type="SUPFAM" id="SSF52540">
    <property type="entry name" value="P-loop containing nucleoside triphosphate hydrolases"/>
    <property type="match status" value="1"/>
</dbReference>
<dbReference type="InterPro" id="IPR027417">
    <property type="entry name" value="P-loop_NTPase"/>
</dbReference>
<feature type="repeat" description="TPR" evidence="3">
    <location>
        <begin position="728"/>
        <end position="761"/>
    </location>
</feature>
<dbReference type="Pfam" id="PF13432">
    <property type="entry name" value="TPR_16"/>
    <property type="match status" value="2"/>
</dbReference>
<evidence type="ECO:0000256" key="3">
    <source>
        <dbReference type="PROSITE-ProRule" id="PRU00339"/>
    </source>
</evidence>
<sequence length="855" mass="99010">MQQRRIRQIPPFIFPFEVIKPNGNVLSVVFGADTNDPLADFSVPYQIRRSDRNVRRELENKLEEFRRLLIVGQAGIGKTREAVELAQLYNREGWTVLWLKSDGWINEPNQEQLQKIGANRKLLFLLDDLNQRIHYTLPKLPPGLEQSELAPLTIPLQQQLWRVLEVYERFCGQDKIRVIATARDETELVNSGTAWEKQQWQRFQVYELAKPENAAIVQLLSNTVPQINIKSNEEEYLAIAQKNDSTFINAIANLRRLRNQDLSLTSGNYIDDCQDTWETCYADAIKKHPASKYVYDAIDLLQQLHLSVERFILEPTVLLMMGEHSQQQLQHRWLIRRVLNDLIESEFILNPRDRQIAAKGRQIEVDEYVSPLSELVLRLTNKYPQQMLGKLFNFACQLLNLNHPQEALTCFEQLLKYQCEISEIWFYRGIALYFLGNYEEAVASYDKALVLQSDSYQAWYNRSLALHLSGCYEEAVDSYDQALAIKSDLDQAWYNRGVALYFLGRDQEAVTSYDKALAIKPDYYQADYSRCQALENLGRHQEAIASYDKVLALKSDHYQAWYHRGNALYLLKNYDEALASYDQALALKSDYYQAWYNGSVVLYLLGLYEEVVTSCEKVVAIKPEHYQAWYNKGNALYFLGHYEDAIAAYDKVLLIQPDYDQAWYNRSVALYSLGLYEEVVTSSDKAVAITPNHYKAWYNRGNGLYSLGKYQEALASYEKALAIKLDYYEAWYNRGVVLLNLGDYKEAVVCYDKALAIQPHNYQTWYSRGNALNKLGSYQDALISLNKAIALVPDSFEAHYNKACCYALQENLELSLESLQRAISLNPECRKTVKTNSSFQKFLTDERFKTLIVEE</sequence>
<evidence type="ECO:0000256" key="1">
    <source>
        <dbReference type="ARBA" id="ARBA00022737"/>
    </source>
</evidence>
<keyword evidence="1" id="KW-0677">Repeat</keyword>
<feature type="repeat" description="TPR" evidence="3">
    <location>
        <begin position="626"/>
        <end position="659"/>
    </location>
</feature>
<dbReference type="SMART" id="SM00028">
    <property type="entry name" value="TPR"/>
    <property type="match status" value="13"/>
</dbReference>